<sequence length="459" mass="50947">MTLNTGAFPHSQRAAVIGGGMAGLLAAHVLAEHFEHVVLIDRDEFPTAPEPRVGVPQARHAHLLLTHGRKLLEEIFPGLTAELTAAGAWPVDVTKDFVLHNLGYAMPQVASQGQLQTLTLSRDLLEWAVRRRLNPKISFQTGYAVESLVHDAATSRVTGLRAVRNKPSADGQREALELPADLVVDASGRGSLAPRWLEALGYGAPRETVVNPFAGYATRWYQLSPRTSWHTLVVHERRTGTILRVEKDLGIVTLVGTGKDYPPTDEAGFLEFARSLSLPEFHETLLKSEPLSPIHGFRKTENRLRHYEGLERWPEGFLVLGDAACTFNPAYGQGMTLSASTALLLRNCLKQQKRDASGIVLKGLGQRFQRLLAKDFRLPWLMATSEDARVPEVTGAQVTAFSKIAQRYMDEVVALAAQRPEVYIAFFSVIHMVSPPERLFHPSILLRVLPRMFREKREG</sequence>
<keyword evidence="3" id="KW-1185">Reference proteome</keyword>
<dbReference type="AlphaFoldDB" id="A0A1H7UYP4"/>
<evidence type="ECO:0000313" key="2">
    <source>
        <dbReference type="EMBL" id="SEM01748.1"/>
    </source>
</evidence>
<dbReference type="PANTHER" id="PTHR43422">
    <property type="entry name" value="THIAMINE THIAZOLE SYNTHASE"/>
    <property type="match status" value="1"/>
</dbReference>
<dbReference type="Gene3D" id="3.50.50.60">
    <property type="entry name" value="FAD/NAD(P)-binding domain"/>
    <property type="match status" value="1"/>
</dbReference>
<dbReference type="EMBL" id="FOAP01000010">
    <property type="protein sequence ID" value="SEM01748.1"/>
    <property type="molecule type" value="Genomic_DNA"/>
</dbReference>
<dbReference type="Pfam" id="PF01494">
    <property type="entry name" value="FAD_binding_3"/>
    <property type="match status" value="1"/>
</dbReference>
<dbReference type="RefSeq" id="WP_075008198.1">
    <property type="nucleotide sequence ID" value="NZ_FOAP01000010.1"/>
</dbReference>
<dbReference type="PRINTS" id="PR00420">
    <property type="entry name" value="RNGMNOXGNASE"/>
</dbReference>
<dbReference type="InterPro" id="IPR002938">
    <property type="entry name" value="FAD-bd"/>
</dbReference>
<organism evidence="2 3">
    <name type="scientific">Stigmatella aurantiaca</name>
    <dbReference type="NCBI Taxonomy" id="41"/>
    <lineage>
        <taxon>Bacteria</taxon>
        <taxon>Pseudomonadati</taxon>
        <taxon>Myxococcota</taxon>
        <taxon>Myxococcia</taxon>
        <taxon>Myxococcales</taxon>
        <taxon>Cystobacterineae</taxon>
        <taxon>Archangiaceae</taxon>
        <taxon>Stigmatella</taxon>
    </lineage>
</organism>
<feature type="domain" description="FAD-binding" evidence="1">
    <location>
        <begin position="14"/>
        <end position="349"/>
    </location>
</feature>
<dbReference type="PANTHER" id="PTHR43422:SF3">
    <property type="entry name" value="THIAMINE THIAZOLE SYNTHASE"/>
    <property type="match status" value="1"/>
</dbReference>
<dbReference type="GO" id="GO:0071949">
    <property type="term" value="F:FAD binding"/>
    <property type="evidence" value="ECO:0007669"/>
    <property type="project" value="InterPro"/>
</dbReference>
<evidence type="ECO:0000313" key="3">
    <source>
        <dbReference type="Proteomes" id="UP000182719"/>
    </source>
</evidence>
<evidence type="ECO:0000259" key="1">
    <source>
        <dbReference type="Pfam" id="PF01494"/>
    </source>
</evidence>
<proteinExistence type="predicted"/>
<name>A0A1H7UYP4_STIAU</name>
<dbReference type="Proteomes" id="UP000182719">
    <property type="component" value="Unassembled WGS sequence"/>
</dbReference>
<dbReference type="SUPFAM" id="SSF51905">
    <property type="entry name" value="FAD/NAD(P)-binding domain"/>
    <property type="match status" value="1"/>
</dbReference>
<dbReference type="OrthoDB" id="9790035at2"/>
<dbReference type="InterPro" id="IPR036188">
    <property type="entry name" value="FAD/NAD-bd_sf"/>
</dbReference>
<protein>
    <submittedName>
        <fullName evidence="2">2-polyprenyl-6-methoxyphenol hydroxylase</fullName>
    </submittedName>
</protein>
<accession>A0A1H7UYP4</accession>
<gene>
    <name evidence="2" type="ORF">SAMN05444354_110245</name>
</gene>
<reference evidence="3" key="1">
    <citation type="submission" date="2016-10" db="EMBL/GenBank/DDBJ databases">
        <authorList>
            <person name="Varghese N."/>
            <person name="Submissions S."/>
        </authorList>
    </citation>
    <scope>NUCLEOTIDE SEQUENCE [LARGE SCALE GENOMIC DNA]</scope>
    <source>
        <strain evidence="3">DSM 17044</strain>
    </source>
</reference>